<evidence type="ECO:0000256" key="3">
    <source>
        <dbReference type="ARBA" id="ARBA00004239"/>
    </source>
</evidence>
<keyword evidence="12" id="KW-0843">Virulence</keyword>
<comment type="cofactor">
    <cofactor evidence="15">
        <name>Ca(2+)</name>
        <dbReference type="ChEBI" id="CHEBI:29108"/>
    </cofactor>
    <text evidence="15">Binds 1 Ca(2+) ion per subunit.</text>
</comment>
<dbReference type="PROSITE" id="PS00138">
    <property type="entry name" value="SUBTILASE_SER"/>
    <property type="match status" value="1"/>
</dbReference>
<dbReference type="InterPro" id="IPR015366">
    <property type="entry name" value="S53_propep"/>
</dbReference>
<keyword evidence="7 15" id="KW-0479">Metal-binding</keyword>
<keyword evidence="9 15" id="KW-0378">Hydrolase</keyword>
<dbReference type="InParanoid" id="K5W751"/>
<dbReference type="PANTHER" id="PTHR14218">
    <property type="entry name" value="PROTEASE S8 TRIPEPTIDYL PEPTIDASE I CLN2"/>
    <property type="match status" value="1"/>
</dbReference>
<feature type="active site" description="Charge relay system" evidence="15">
    <location>
        <position position="298"/>
    </location>
</feature>
<dbReference type="PANTHER" id="PTHR14218:SF15">
    <property type="entry name" value="TRIPEPTIDYL-PEPTIDASE 1"/>
    <property type="match status" value="1"/>
</dbReference>
<feature type="binding site" evidence="15">
    <location>
        <position position="579"/>
    </location>
    <ligand>
        <name>Ca(2+)</name>
        <dbReference type="ChEBI" id="CHEBI:29108"/>
    </ligand>
</feature>
<dbReference type="InterPro" id="IPR050819">
    <property type="entry name" value="Tripeptidyl-peptidase_I"/>
</dbReference>
<gene>
    <name evidence="18" type="ORF">PHACADRAFT_205997</name>
</gene>
<evidence type="ECO:0000256" key="16">
    <source>
        <dbReference type="SAM" id="SignalP"/>
    </source>
</evidence>
<dbReference type="EMBL" id="JH930469">
    <property type="protein sequence ID" value="EKM59773.1"/>
    <property type="molecule type" value="Genomic_DNA"/>
</dbReference>
<dbReference type="InterPro" id="IPR000209">
    <property type="entry name" value="Peptidase_S8/S53_dom"/>
</dbReference>
<comment type="function">
    <text evidence="2">Secreted tripeptidyl-peptidase which degrades proteins at acidic pHs and is involved in virulence.</text>
</comment>
<feature type="binding site" evidence="15">
    <location>
        <position position="577"/>
    </location>
    <ligand>
        <name>Ca(2+)</name>
        <dbReference type="ChEBI" id="CHEBI:29108"/>
    </ligand>
</feature>
<dbReference type="GO" id="GO:0008240">
    <property type="term" value="F:tripeptidyl-peptidase activity"/>
    <property type="evidence" value="ECO:0007669"/>
    <property type="project" value="UniProtKB-EC"/>
</dbReference>
<dbReference type="SMART" id="SM00944">
    <property type="entry name" value="Pro-kuma_activ"/>
    <property type="match status" value="1"/>
</dbReference>
<evidence type="ECO:0000256" key="2">
    <source>
        <dbReference type="ARBA" id="ARBA00002451"/>
    </source>
</evidence>
<sequence>MKYSSVWTAFALAASVVAVPSRRTDFRIKESVAIPRRWVKRDSAPRDLHINLRFALPQSNFPLLEQLLYEVSDPSHESYGAHLSQAEVNELIAPHPESVRQVKAWLASYGLREEDMSCSPAEDWIKVKVPIGLAEEMLDTEYHMWDHPEGDSFVLATAYSLPEYLHEHVELVQPTTLFSRLRSMKTTLHFAPSGASSAAVANAPPIAVPSASNGQVDASCNSTITISCIRQLYNAANYTPLADTGNQIAVTGYMEQFASFSDLQTFFAEQVPSAVNSSFQVVSINGGQNDQSMLGSGEANLDTQFAFGLAHPIPPTFYSTGGSPPFIPDELTVNNTNEPYLEWVEFVLQHPNPPTTISTSYGDDEQSVPTSYATRVCSLFAQLGARGVTLIFSSGDSGVGDGNPDPATQECFANDGTNQTRFLPAFPASCPYVTAVGGTVQIPEVAVNFSGGGFSNIFSQPAYQSQQVENFLKTLPNGTYAGLFNASGRAYPDVSAQAVNFSIVFEGEPAGVSGTSCASPTFAGLVALLNDARLRNGMPSLGFLNPMLYALNGAGFNDITSGNNPGCGTPGFNATVGWDPVTGLGTPSFGKLKDLIGITD</sequence>
<dbReference type="SUPFAM" id="SSF54897">
    <property type="entry name" value="Protease propeptides/inhibitors"/>
    <property type="match status" value="1"/>
</dbReference>
<feature type="binding site" evidence="15">
    <location>
        <position position="559"/>
    </location>
    <ligand>
        <name>Ca(2+)</name>
        <dbReference type="ChEBI" id="CHEBI:29108"/>
    </ligand>
</feature>
<dbReference type="KEGG" id="pco:PHACADRAFT_205997"/>
<keyword evidence="6 15" id="KW-0645">Protease</keyword>
<dbReference type="InterPro" id="IPR036852">
    <property type="entry name" value="Peptidase_S8/S53_dom_sf"/>
</dbReference>
<evidence type="ECO:0000256" key="6">
    <source>
        <dbReference type="ARBA" id="ARBA00022670"/>
    </source>
</evidence>
<evidence type="ECO:0000313" key="19">
    <source>
        <dbReference type="Proteomes" id="UP000008370"/>
    </source>
</evidence>
<evidence type="ECO:0000256" key="12">
    <source>
        <dbReference type="ARBA" id="ARBA00023026"/>
    </source>
</evidence>
<feature type="binding site" evidence="15">
    <location>
        <position position="558"/>
    </location>
    <ligand>
        <name>Ca(2+)</name>
        <dbReference type="ChEBI" id="CHEBI:29108"/>
    </ligand>
</feature>
<name>K5W751_PHACS</name>
<evidence type="ECO:0000256" key="10">
    <source>
        <dbReference type="ARBA" id="ARBA00022825"/>
    </source>
</evidence>
<evidence type="ECO:0000256" key="1">
    <source>
        <dbReference type="ARBA" id="ARBA00001910"/>
    </source>
</evidence>
<keyword evidence="8 16" id="KW-0732">Signal</keyword>
<feature type="domain" description="Peptidase S53" evidence="17">
    <location>
        <begin position="223"/>
        <end position="599"/>
    </location>
</feature>
<keyword evidence="5" id="KW-0964">Secreted</keyword>
<dbReference type="STRING" id="650164.K5W751"/>
<dbReference type="CDD" id="cd11377">
    <property type="entry name" value="Pro-peptidase_S53"/>
    <property type="match status" value="1"/>
</dbReference>
<dbReference type="SUPFAM" id="SSF52743">
    <property type="entry name" value="Subtilisin-like"/>
    <property type="match status" value="1"/>
</dbReference>
<dbReference type="Pfam" id="PF09286">
    <property type="entry name" value="Pro-kuma_activ"/>
    <property type="match status" value="1"/>
</dbReference>
<dbReference type="InterPro" id="IPR030400">
    <property type="entry name" value="Sedolisin_dom"/>
</dbReference>
<feature type="chain" id="PRO_5003885372" description="tripeptidyl-peptidase II" evidence="16">
    <location>
        <begin position="19"/>
        <end position="600"/>
    </location>
</feature>
<evidence type="ECO:0000256" key="15">
    <source>
        <dbReference type="PROSITE-ProRule" id="PRU01032"/>
    </source>
</evidence>
<dbReference type="Pfam" id="PF00082">
    <property type="entry name" value="Peptidase_S8"/>
    <property type="match status" value="1"/>
</dbReference>
<dbReference type="GO" id="GO:0006508">
    <property type="term" value="P:proteolysis"/>
    <property type="evidence" value="ECO:0007669"/>
    <property type="project" value="UniProtKB-KW"/>
</dbReference>
<feature type="active site" description="Charge relay system" evidence="15">
    <location>
        <position position="516"/>
    </location>
</feature>
<dbReference type="GO" id="GO:0005576">
    <property type="term" value="C:extracellular region"/>
    <property type="evidence" value="ECO:0007669"/>
    <property type="project" value="UniProtKB-SubCell"/>
</dbReference>
<dbReference type="PROSITE" id="PS51695">
    <property type="entry name" value="SEDOLISIN"/>
    <property type="match status" value="1"/>
</dbReference>
<keyword evidence="13" id="KW-0865">Zymogen</keyword>
<dbReference type="Proteomes" id="UP000008370">
    <property type="component" value="Unassembled WGS sequence"/>
</dbReference>
<evidence type="ECO:0000256" key="9">
    <source>
        <dbReference type="ARBA" id="ARBA00022801"/>
    </source>
</evidence>
<keyword evidence="19" id="KW-1185">Reference proteome</keyword>
<evidence type="ECO:0000256" key="8">
    <source>
        <dbReference type="ARBA" id="ARBA00022729"/>
    </source>
</evidence>
<dbReference type="EC" id="3.4.14.10" evidence="4"/>
<organism evidence="18 19">
    <name type="scientific">Phanerochaete carnosa (strain HHB-10118-sp)</name>
    <name type="common">White-rot fungus</name>
    <name type="synonym">Peniophora carnosa</name>
    <dbReference type="NCBI Taxonomy" id="650164"/>
    <lineage>
        <taxon>Eukaryota</taxon>
        <taxon>Fungi</taxon>
        <taxon>Dikarya</taxon>
        <taxon>Basidiomycota</taxon>
        <taxon>Agaricomycotina</taxon>
        <taxon>Agaricomycetes</taxon>
        <taxon>Polyporales</taxon>
        <taxon>Phanerochaetaceae</taxon>
        <taxon>Phanerochaete</taxon>
    </lineage>
</organism>
<dbReference type="GO" id="GO:0046872">
    <property type="term" value="F:metal ion binding"/>
    <property type="evidence" value="ECO:0007669"/>
    <property type="project" value="UniProtKB-UniRule"/>
</dbReference>
<accession>K5W751</accession>
<comment type="catalytic activity">
    <reaction evidence="1">
        <text>Release of an N-terminal tripeptide from a polypeptide.</text>
        <dbReference type="EC" id="3.4.14.10"/>
    </reaction>
</comment>
<keyword evidence="11 15" id="KW-0106">Calcium</keyword>
<evidence type="ECO:0000256" key="13">
    <source>
        <dbReference type="ARBA" id="ARBA00023145"/>
    </source>
</evidence>
<dbReference type="AlphaFoldDB" id="K5W751"/>
<dbReference type="GO" id="GO:0004252">
    <property type="term" value="F:serine-type endopeptidase activity"/>
    <property type="evidence" value="ECO:0007669"/>
    <property type="project" value="UniProtKB-UniRule"/>
</dbReference>
<feature type="active site" description="Charge relay system" evidence="15">
    <location>
        <position position="302"/>
    </location>
</feature>
<dbReference type="HOGENOM" id="CLU_013783_3_0_1"/>
<dbReference type="InterPro" id="IPR023828">
    <property type="entry name" value="Peptidase_S8_Ser-AS"/>
</dbReference>
<evidence type="ECO:0000256" key="14">
    <source>
        <dbReference type="ARBA" id="ARBA00023180"/>
    </source>
</evidence>
<proteinExistence type="predicted"/>
<dbReference type="RefSeq" id="XP_007392329.1">
    <property type="nucleotide sequence ID" value="XM_007392267.1"/>
</dbReference>
<reference evidence="18 19" key="1">
    <citation type="journal article" date="2012" name="BMC Genomics">
        <title>Comparative genomics of the white-rot fungi, Phanerochaete carnosa and P. chrysosporium, to elucidate the genetic basis of the distinct wood types they colonize.</title>
        <authorList>
            <person name="Suzuki H."/>
            <person name="MacDonald J."/>
            <person name="Syed K."/>
            <person name="Salamov A."/>
            <person name="Hori C."/>
            <person name="Aerts A."/>
            <person name="Henrissat B."/>
            <person name="Wiebenga A."/>
            <person name="vanKuyk P.A."/>
            <person name="Barry K."/>
            <person name="Lindquist E."/>
            <person name="LaButti K."/>
            <person name="Lapidus A."/>
            <person name="Lucas S."/>
            <person name="Coutinho P."/>
            <person name="Gong Y."/>
            <person name="Samejima M."/>
            <person name="Mahadevan R."/>
            <person name="Abou-Zaid M."/>
            <person name="de Vries R.P."/>
            <person name="Igarashi K."/>
            <person name="Yadav J.S."/>
            <person name="Grigoriev I.V."/>
            <person name="Master E.R."/>
        </authorList>
    </citation>
    <scope>NUCLEOTIDE SEQUENCE [LARGE SCALE GENOMIC DNA]</scope>
    <source>
        <strain evidence="18 19">HHB-10118-sp</strain>
    </source>
</reference>
<dbReference type="CDD" id="cd04056">
    <property type="entry name" value="Peptidases_S53"/>
    <property type="match status" value="1"/>
</dbReference>
<keyword evidence="10 15" id="KW-0720">Serine protease</keyword>
<evidence type="ECO:0000259" key="17">
    <source>
        <dbReference type="PROSITE" id="PS51695"/>
    </source>
</evidence>
<dbReference type="Gene3D" id="3.40.50.200">
    <property type="entry name" value="Peptidase S8/S53 domain"/>
    <property type="match status" value="1"/>
</dbReference>
<protein>
    <recommendedName>
        <fullName evidence="4">tripeptidyl-peptidase II</fullName>
        <ecNumber evidence="4">3.4.14.10</ecNumber>
    </recommendedName>
</protein>
<evidence type="ECO:0000256" key="11">
    <source>
        <dbReference type="ARBA" id="ARBA00022837"/>
    </source>
</evidence>
<dbReference type="GeneID" id="18912409"/>
<evidence type="ECO:0000256" key="4">
    <source>
        <dbReference type="ARBA" id="ARBA00012462"/>
    </source>
</evidence>
<dbReference type="OrthoDB" id="409122at2759"/>
<evidence type="ECO:0000256" key="5">
    <source>
        <dbReference type="ARBA" id="ARBA00022525"/>
    </source>
</evidence>
<dbReference type="FunFam" id="3.40.50.200:FF:000015">
    <property type="entry name" value="Tripeptidyl peptidase A"/>
    <property type="match status" value="1"/>
</dbReference>
<feature type="signal peptide" evidence="16">
    <location>
        <begin position="1"/>
        <end position="18"/>
    </location>
</feature>
<comment type="subcellular location">
    <subcellularLocation>
        <location evidence="3">Secreted</location>
        <location evidence="3">Extracellular space</location>
    </subcellularLocation>
</comment>
<evidence type="ECO:0000256" key="7">
    <source>
        <dbReference type="ARBA" id="ARBA00022723"/>
    </source>
</evidence>
<evidence type="ECO:0000313" key="18">
    <source>
        <dbReference type="EMBL" id="EKM59773.1"/>
    </source>
</evidence>
<keyword evidence="14" id="KW-0325">Glycoprotein</keyword>